<dbReference type="InterPro" id="IPR024096">
    <property type="entry name" value="NO_sig/Golgi_transp_ligand-bd"/>
</dbReference>
<dbReference type="Pfam" id="PF04051">
    <property type="entry name" value="TRAPP"/>
    <property type="match status" value="1"/>
</dbReference>
<evidence type="ECO:0000256" key="6">
    <source>
        <dbReference type="ARBA" id="ARBA00022892"/>
    </source>
</evidence>
<comment type="similarity">
    <text evidence="3">Belongs to the TRAPP small subunits family. BET3 subfamily.</text>
</comment>
<protein>
    <submittedName>
        <fullName evidence="9">Multi-domain containing protein</fullName>
    </submittedName>
</protein>
<name>A0ABQ5K378_9EUKA</name>
<dbReference type="PANTHER" id="PTHR13048">
    <property type="entry name" value="TRAFFICKING PROTEIN PARTICLE COMPLEX SUBUNIT 3"/>
    <property type="match status" value="1"/>
</dbReference>
<dbReference type="SUPFAM" id="SSF111126">
    <property type="entry name" value="Ligand-binding domain in the NO signalling and Golgi transport"/>
    <property type="match status" value="1"/>
</dbReference>
<keyword evidence="8" id="KW-0732">Signal</keyword>
<organism evidence="9 10">
    <name type="scientific">Aduncisulcus paluster</name>
    <dbReference type="NCBI Taxonomy" id="2918883"/>
    <lineage>
        <taxon>Eukaryota</taxon>
        <taxon>Metamonada</taxon>
        <taxon>Carpediemonas-like organisms</taxon>
        <taxon>Aduncisulcus</taxon>
    </lineage>
</organism>
<dbReference type="EMBL" id="BQXS01012687">
    <property type="protein sequence ID" value="GKT26896.1"/>
    <property type="molecule type" value="Genomic_DNA"/>
</dbReference>
<evidence type="ECO:0000313" key="9">
    <source>
        <dbReference type="EMBL" id="GKT26896.1"/>
    </source>
</evidence>
<keyword evidence="4" id="KW-0813">Transport</keyword>
<keyword evidence="10" id="KW-1185">Reference proteome</keyword>
<dbReference type="Gene3D" id="3.30.1380.20">
    <property type="entry name" value="Trafficking protein particle complex subunit 3"/>
    <property type="match status" value="1"/>
</dbReference>
<evidence type="ECO:0000256" key="4">
    <source>
        <dbReference type="ARBA" id="ARBA00022448"/>
    </source>
</evidence>
<comment type="subcellular location">
    <subcellularLocation>
        <location evidence="2">Endoplasmic reticulum</location>
    </subcellularLocation>
    <subcellularLocation>
        <location evidence="1">Golgi apparatus</location>
        <location evidence="1">cis-Golgi network</location>
    </subcellularLocation>
</comment>
<dbReference type="InterPro" id="IPR007194">
    <property type="entry name" value="TRAPP_component"/>
</dbReference>
<evidence type="ECO:0000256" key="1">
    <source>
        <dbReference type="ARBA" id="ARBA00004222"/>
    </source>
</evidence>
<dbReference type="Proteomes" id="UP001057375">
    <property type="component" value="Unassembled WGS sequence"/>
</dbReference>
<feature type="signal peptide" evidence="8">
    <location>
        <begin position="1"/>
        <end position="18"/>
    </location>
</feature>
<comment type="caution">
    <text evidence="9">The sequence shown here is derived from an EMBL/GenBank/DDBJ whole genome shotgun (WGS) entry which is preliminary data.</text>
</comment>
<proteinExistence type="inferred from homology"/>
<feature type="chain" id="PRO_5046853322" evidence="8">
    <location>
        <begin position="19"/>
        <end position="192"/>
    </location>
</feature>
<evidence type="ECO:0000256" key="2">
    <source>
        <dbReference type="ARBA" id="ARBA00004240"/>
    </source>
</evidence>
<evidence type="ECO:0000256" key="5">
    <source>
        <dbReference type="ARBA" id="ARBA00022824"/>
    </source>
</evidence>
<keyword evidence="6" id="KW-0931">ER-Golgi transport</keyword>
<keyword evidence="7" id="KW-0333">Golgi apparatus</keyword>
<dbReference type="InterPro" id="IPR016721">
    <property type="entry name" value="Bet3"/>
</dbReference>
<evidence type="ECO:0000256" key="8">
    <source>
        <dbReference type="SAM" id="SignalP"/>
    </source>
</evidence>
<evidence type="ECO:0000313" key="10">
    <source>
        <dbReference type="Proteomes" id="UP001057375"/>
    </source>
</evidence>
<evidence type="ECO:0000256" key="3">
    <source>
        <dbReference type="ARBA" id="ARBA00006218"/>
    </source>
</evidence>
<keyword evidence="5" id="KW-0256">Endoplasmic reticulum</keyword>
<accession>A0ABQ5K378</accession>
<reference evidence="9" key="1">
    <citation type="submission" date="2022-03" db="EMBL/GenBank/DDBJ databases">
        <title>Draft genome sequence of Aduncisulcus paluster, a free-living microaerophilic Fornicata.</title>
        <authorList>
            <person name="Yuyama I."/>
            <person name="Kume K."/>
            <person name="Tamura T."/>
            <person name="Inagaki Y."/>
            <person name="Hashimoto T."/>
        </authorList>
    </citation>
    <scope>NUCLEOTIDE SEQUENCE</scope>
    <source>
        <strain evidence="9">NY0171</strain>
    </source>
</reference>
<evidence type="ECO:0000256" key="7">
    <source>
        <dbReference type="ARBA" id="ARBA00023034"/>
    </source>
</evidence>
<gene>
    <name evidence="9" type="ORF">ADUPG1_013521</name>
</gene>
<sequence>MMKVNAELFLLTYGAIVAQIIEDKKDIKEANETLLKYGMAIGNRLVDDFLSKTDLETGVTGKPEAITQAIAKAGFKAYLGLTADAKFIKGDEMEDGIEPSREHKDRAIIEFPGKADRGKMCPVSAFVDIPEHLRGLQYWGIIVGVMKGALKMLDIPVEIEVTKDSCVGDTKTEFTIYFDKMLTHTYEGRKIE</sequence>